<organism evidence="1 2">
    <name type="scientific">Litoribacter ruber</name>
    <dbReference type="NCBI Taxonomy" id="702568"/>
    <lineage>
        <taxon>Bacteria</taxon>
        <taxon>Pseudomonadati</taxon>
        <taxon>Bacteroidota</taxon>
        <taxon>Cytophagia</taxon>
        <taxon>Cytophagales</taxon>
        <taxon>Cyclobacteriaceae</taxon>
        <taxon>Litoribacter</taxon>
    </lineage>
</organism>
<dbReference type="InterPro" id="IPR046233">
    <property type="entry name" value="DUF6266"/>
</dbReference>
<reference evidence="1 2" key="1">
    <citation type="submission" date="2021-05" db="EMBL/GenBank/DDBJ databases">
        <authorList>
            <person name="Zhang Z.D."/>
            <person name="Osman G."/>
        </authorList>
    </citation>
    <scope>NUCLEOTIDE SEQUENCE [LARGE SCALE GENOMIC DNA]</scope>
    <source>
        <strain evidence="1 2">KCTC 32217</strain>
    </source>
</reference>
<evidence type="ECO:0000313" key="1">
    <source>
        <dbReference type="EMBL" id="MBS9525646.1"/>
    </source>
</evidence>
<dbReference type="Proteomes" id="UP001319104">
    <property type="component" value="Unassembled WGS sequence"/>
</dbReference>
<keyword evidence="2" id="KW-1185">Reference proteome</keyword>
<proteinExistence type="predicted"/>
<name>A0AAP2CJ16_9BACT</name>
<dbReference type="AlphaFoldDB" id="A0AAP2CJ16"/>
<dbReference type="Pfam" id="PF19781">
    <property type="entry name" value="DUF6266"/>
    <property type="match status" value="1"/>
</dbReference>
<dbReference type="RefSeq" id="WP_213946505.1">
    <property type="nucleotide sequence ID" value="NZ_JAHCMY010000016.1"/>
</dbReference>
<gene>
    <name evidence="1" type="ORF">KI659_16630</name>
</gene>
<accession>A0AAP2CJ16</accession>
<protein>
    <submittedName>
        <fullName evidence="1">Uncharacterized protein</fullName>
    </submittedName>
</protein>
<dbReference type="EMBL" id="JAHCMY010000016">
    <property type="protein sequence ID" value="MBS9525646.1"/>
    <property type="molecule type" value="Genomic_DNA"/>
</dbReference>
<evidence type="ECO:0000313" key="2">
    <source>
        <dbReference type="Proteomes" id="UP001319104"/>
    </source>
</evidence>
<sequence>MAKADGPEKHYRGKTGSLVYYRVKGVTYVRKHVEKIAAKPPTKLQEYGQRKFRLAGEFFKPLKIPVEFGFQQQANGMRTGTHLACGWAIKNGFKGSLEDSTLDPSLVKVSGGTLTGALSPSVRWAGVGKVLFEWEDNSNLGSARRDDQVMVTLYNVEDKAVFFVLEGNFRWERQQVVSIFRHDLHVGKLEAYISFSRPLAKNKTRDLSDSVYVGRV</sequence>
<comment type="caution">
    <text evidence="1">The sequence shown here is derived from an EMBL/GenBank/DDBJ whole genome shotgun (WGS) entry which is preliminary data.</text>
</comment>